<comment type="caution">
    <text evidence="1">The sequence shown here is derived from an EMBL/GenBank/DDBJ whole genome shotgun (WGS) entry which is preliminary data.</text>
</comment>
<proteinExistence type="predicted"/>
<dbReference type="EMBL" id="PQWO01000016">
    <property type="protein sequence ID" value="PZD71508.1"/>
    <property type="molecule type" value="Genomic_DNA"/>
</dbReference>
<evidence type="ECO:0000313" key="1">
    <source>
        <dbReference type="EMBL" id="PZD71508.1"/>
    </source>
</evidence>
<name>A0A2W1JCB1_9CYAN</name>
<accession>A0A2W1JCB1</accession>
<evidence type="ECO:0000313" key="2">
    <source>
        <dbReference type="Proteomes" id="UP000248857"/>
    </source>
</evidence>
<sequence>MTALLLIICDRILASADHKLFAYDLPGLSSRKCVCPIYSRVFALMYVMTFRSACSA</sequence>
<gene>
    <name evidence="1" type="ORF">C1752_06128</name>
</gene>
<organism evidence="1 2">
    <name type="scientific">Acaryochloris thomasi RCC1774</name>
    <dbReference type="NCBI Taxonomy" id="1764569"/>
    <lineage>
        <taxon>Bacteria</taxon>
        <taxon>Bacillati</taxon>
        <taxon>Cyanobacteriota</taxon>
        <taxon>Cyanophyceae</taxon>
        <taxon>Acaryochloridales</taxon>
        <taxon>Acaryochloridaceae</taxon>
        <taxon>Acaryochloris</taxon>
        <taxon>Acaryochloris thomasi</taxon>
    </lineage>
</organism>
<protein>
    <submittedName>
        <fullName evidence="1">Uncharacterized protein</fullName>
    </submittedName>
</protein>
<dbReference type="AlphaFoldDB" id="A0A2W1JCB1"/>
<reference evidence="1 2" key="1">
    <citation type="journal article" date="2018" name="Sci. Rep.">
        <title>A novel species of the marine cyanobacterium Acaryochloris with a unique pigment content and lifestyle.</title>
        <authorList>
            <person name="Partensky F."/>
            <person name="Six C."/>
            <person name="Ratin M."/>
            <person name="Garczarek L."/>
            <person name="Vaulot D."/>
            <person name="Probert I."/>
            <person name="Calteau A."/>
            <person name="Gourvil P."/>
            <person name="Marie D."/>
            <person name="Grebert T."/>
            <person name="Bouchier C."/>
            <person name="Le Panse S."/>
            <person name="Gachenot M."/>
            <person name="Rodriguez F."/>
            <person name="Garrido J.L."/>
        </authorList>
    </citation>
    <scope>NUCLEOTIDE SEQUENCE [LARGE SCALE GENOMIC DNA]</scope>
    <source>
        <strain evidence="1 2">RCC1774</strain>
    </source>
</reference>
<keyword evidence="2" id="KW-1185">Reference proteome</keyword>
<dbReference type="Proteomes" id="UP000248857">
    <property type="component" value="Unassembled WGS sequence"/>
</dbReference>